<dbReference type="Pfam" id="PF00528">
    <property type="entry name" value="BPD_transp_1"/>
    <property type="match status" value="1"/>
</dbReference>
<dbReference type="InterPro" id="IPR035906">
    <property type="entry name" value="MetI-like_sf"/>
</dbReference>
<sequence length="289" mass="30268">MSSASTAEQAAPPGSPPDLRGSAPRRERSARRRGGALWLGALGFVLFFAAIEVLSRTSGLSEQTLPRATTILSRMVTLFADGDFLSAVGITVVGALLGLAIAIALAVPCGVLLGSSKWALTVTSPLIELLRPIPAVAVIPPALLLFGTGMTMKLFLVAYAAFWIVLYNTIYAVRDVDPVTKDSARSYGFSRNQVLFKVSLPSAAPAIYTGVRIACTAALLVAIGVELIGGGVAGVGEWLVEAQEAVTRKADVYAGAFFTGLIGLAFNLLLNIGERRAFSWSIAGRKEAS</sequence>
<dbReference type="CDD" id="cd06261">
    <property type="entry name" value="TM_PBP2"/>
    <property type="match status" value="1"/>
</dbReference>
<keyword evidence="4 7" id="KW-0812">Transmembrane</keyword>
<dbReference type="EMBL" id="FMZE01000002">
    <property type="protein sequence ID" value="SDC44872.1"/>
    <property type="molecule type" value="Genomic_DNA"/>
</dbReference>
<keyword evidence="2 7" id="KW-0813">Transport</keyword>
<dbReference type="PROSITE" id="PS50928">
    <property type="entry name" value="ABC_TM1"/>
    <property type="match status" value="1"/>
</dbReference>
<evidence type="ECO:0000313" key="8">
    <source>
        <dbReference type="EMBL" id="SDC44872.1"/>
    </source>
</evidence>
<comment type="similarity">
    <text evidence="7">Belongs to the binding-protein-dependent transport system permease family.</text>
</comment>
<dbReference type="RefSeq" id="WP_170140077.1">
    <property type="nucleotide sequence ID" value="NZ_CP016353.1"/>
</dbReference>
<dbReference type="SUPFAM" id="SSF161098">
    <property type="entry name" value="MetI-like"/>
    <property type="match status" value="1"/>
</dbReference>
<dbReference type="AlphaFoldDB" id="A0A1G6LNM3"/>
<name>A0A1G6LNM3_9PSEU</name>
<keyword evidence="3" id="KW-1003">Cell membrane</keyword>
<keyword evidence="9" id="KW-1185">Reference proteome</keyword>
<evidence type="ECO:0000313" key="9">
    <source>
        <dbReference type="Proteomes" id="UP000199494"/>
    </source>
</evidence>
<dbReference type="PANTHER" id="PTHR30151:SF0">
    <property type="entry name" value="ABC TRANSPORTER PERMEASE PROTEIN MJ0413-RELATED"/>
    <property type="match status" value="1"/>
</dbReference>
<evidence type="ECO:0000256" key="3">
    <source>
        <dbReference type="ARBA" id="ARBA00022475"/>
    </source>
</evidence>
<dbReference type="InterPro" id="IPR000515">
    <property type="entry name" value="MetI-like"/>
</dbReference>
<dbReference type="GO" id="GO:0005886">
    <property type="term" value="C:plasma membrane"/>
    <property type="evidence" value="ECO:0007669"/>
    <property type="project" value="UniProtKB-SubCell"/>
</dbReference>
<feature type="transmembrane region" description="Helical" evidence="7">
    <location>
        <begin position="154"/>
        <end position="173"/>
    </location>
</feature>
<evidence type="ECO:0000256" key="6">
    <source>
        <dbReference type="ARBA" id="ARBA00023136"/>
    </source>
</evidence>
<feature type="transmembrane region" description="Helical" evidence="7">
    <location>
        <begin position="217"/>
        <end position="240"/>
    </location>
</feature>
<reference evidence="8 9" key="1">
    <citation type="submission" date="2016-10" db="EMBL/GenBank/DDBJ databases">
        <authorList>
            <person name="de Groot N.N."/>
        </authorList>
    </citation>
    <scope>NUCLEOTIDE SEQUENCE [LARGE SCALE GENOMIC DNA]</scope>
    <source>
        <strain evidence="8 9">CGMCC 4.5506</strain>
    </source>
</reference>
<protein>
    <submittedName>
        <fullName evidence="8">NitT/TauT family transport system permease protein</fullName>
    </submittedName>
</protein>
<dbReference type="Proteomes" id="UP000199494">
    <property type="component" value="Unassembled WGS sequence"/>
</dbReference>
<feature type="transmembrane region" description="Helical" evidence="7">
    <location>
        <begin position="126"/>
        <end position="148"/>
    </location>
</feature>
<gene>
    <name evidence="8" type="ORF">SAMN05421630_102149</name>
</gene>
<accession>A0A1G6LNM3</accession>
<organism evidence="8 9">
    <name type="scientific">Prauserella marina</name>
    <dbReference type="NCBI Taxonomy" id="530584"/>
    <lineage>
        <taxon>Bacteria</taxon>
        <taxon>Bacillati</taxon>
        <taxon>Actinomycetota</taxon>
        <taxon>Actinomycetes</taxon>
        <taxon>Pseudonocardiales</taxon>
        <taxon>Pseudonocardiaceae</taxon>
        <taxon>Prauserella</taxon>
    </lineage>
</organism>
<evidence type="ECO:0000256" key="2">
    <source>
        <dbReference type="ARBA" id="ARBA00022448"/>
    </source>
</evidence>
<dbReference type="STRING" id="530584.SAMN05421630_102149"/>
<feature type="transmembrane region" description="Helical" evidence="7">
    <location>
        <begin position="252"/>
        <end position="270"/>
    </location>
</feature>
<dbReference type="Gene3D" id="1.10.3720.10">
    <property type="entry name" value="MetI-like"/>
    <property type="match status" value="1"/>
</dbReference>
<feature type="transmembrane region" description="Helical" evidence="7">
    <location>
        <begin position="84"/>
        <end position="114"/>
    </location>
</feature>
<evidence type="ECO:0000256" key="7">
    <source>
        <dbReference type="RuleBase" id="RU363032"/>
    </source>
</evidence>
<proteinExistence type="inferred from homology"/>
<evidence type="ECO:0000256" key="1">
    <source>
        <dbReference type="ARBA" id="ARBA00004651"/>
    </source>
</evidence>
<dbReference type="PANTHER" id="PTHR30151">
    <property type="entry name" value="ALKANE SULFONATE ABC TRANSPORTER-RELATED, MEMBRANE SUBUNIT"/>
    <property type="match status" value="1"/>
</dbReference>
<keyword evidence="6 7" id="KW-0472">Membrane</keyword>
<comment type="subcellular location">
    <subcellularLocation>
        <location evidence="1 7">Cell membrane</location>
        <topology evidence="1 7">Multi-pass membrane protein</topology>
    </subcellularLocation>
</comment>
<feature type="transmembrane region" description="Helical" evidence="7">
    <location>
        <begin position="35"/>
        <end position="55"/>
    </location>
</feature>
<evidence type="ECO:0000256" key="4">
    <source>
        <dbReference type="ARBA" id="ARBA00022692"/>
    </source>
</evidence>
<keyword evidence="5 7" id="KW-1133">Transmembrane helix</keyword>
<evidence type="ECO:0000256" key="5">
    <source>
        <dbReference type="ARBA" id="ARBA00022989"/>
    </source>
</evidence>
<dbReference type="GO" id="GO:0055085">
    <property type="term" value="P:transmembrane transport"/>
    <property type="evidence" value="ECO:0007669"/>
    <property type="project" value="InterPro"/>
</dbReference>